<evidence type="ECO:0000259" key="1">
    <source>
        <dbReference type="Pfam" id="PF07707"/>
    </source>
</evidence>
<sequence>YLLIKVSAVNVPEILNVSTLLGDEALISKCTQALEDDPDSFFSSPTIGLLSSESLKQLLKKDVPVSSESVIYEGVMQWSRIQLESKEKEISTALLRQEAEKWFSQIRFLAMSQDEFVKYVLPDTILTLTEISAIQLNIAGVSDVSLPPLFSNIKENRNRFEKSKLEKCRIRYAECTKDCYKKTTLSNPVILDQVQTVNIIYLSKLEYKSDIGFNGSTLTVKDSSGLELKAVHFDGRVAEFDEPIQMKPEEKYTFTLGGGGSKSGYKDKHRIKDNGLISGRTMHHFKKGCDLYYWKR</sequence>
<evidence type="ECO:0000313" key="2">
    <source>
        <dbReference type="EMBL" id="CAL4161284.1"/>
    </source>
</evidence>
<feature type="domain" description="BACK" evidence="1">
    <location>
        <begin position="14"/>
        <end position="94"/>
    </location>
</feature>
<comment type="caution">
    <text evidence="2">The sequence shown here is derived from an EMBL/GenBank/DDBJ whole genome shotgun (WGS) entry which is preliminary data.</text>
</comment>
<protein>
    <recommendedName>
        <fullName evidence="1">BACK domain-containing protein</fullName>
    </recommendedName>
</protein>
<dbReference type="PANTHER" id="PTHR45774">
    <property type="entry name" value="BTB/POZ DOMAIN-CONTAINING"/>
    <property type="match status" value="1"/>
</dbReference>
<proteinExistence type="predicted"/>
<dbReference type="Pfam" id="PF07707">
    <property type="entry name" value="BACK"/>
    <property type="match status" value="1"/>
</dbReference>
<reference evidence="2 3" key="1">
    <citation type="submission" date="2024-05" db="EMBL/GenBank/DDBJ databases">
        <authorList>
            <person name="Wallberg A."/>
        </authorList>
    </citation>
    <scope>NUCLEOTIDE SEQUENCE [LARGE SCALE GENOMIC DNA]</scope>
</reference>
<dbReference type="Proteomes" id="UP001497623">
    <property type="component" value="Unassembled WGS sequence"/>
</dbReference>
<feature type="non-terminal residue" evidence="2">
    <location>
        <position position="1"/>
    </location>
</feature>
<gene>
    <name evidence="2" type="ORF">MNOR_LOCUS32617</name>
</gene>
<dbReference type="EMBL" id="CAXKWB010044754">
    <property type="protein sequence ID" value="CAL4161284.1"/>
    <property type="molecule type" value="Genomic_DNA"/>
</dbReference>
<dbReference type="AlphaFoldDB" id="A0AAV2S5J0"/>
<evidence type="ECO:0000313" key="3">
    <source>
        <dbReference type="Proteomes" id="UP001497623"/>
    </source>
</evidence>
<accession>A0AAV2S5J0</accession>
<keyword evidence="3" id="KW-1185">Reference proteome</keyword>
<dbReference type="Gene3D" id="1.25.40.420">
    <property type="match status" value="1"/>
</dbReference>
<name>A0AAV2S5J0_MEGNR</name>
<dbReference type="InterPro" id="IPR011705">
    <property type="entry name" value="BACK"/>
</dbReference>
<organism evidence="2 3">
    <name type="scientific">Meganyctiphanes norvegica</name>
    <name type="common">Northern krill</name>
    <name type="synonym">Thysanopoda norvegica</name>
    <dbReference type="NCBI Taxonomy" id="48144"/>
    <lineage>
        <taxon>Eukaryota</taxon>
        <taxon>Metazoa</taxon>
        <taxon>Ecdysozoa</taxon>
        <taxon>Arthropoda</taxon>
        <taxon>Crustacea</taxon>
        <taxon>Multicrustacea</taxon>
        <taxon>Malacostraca</taxon>
        <taxon>Eumalacostraca</taxon>
        <taxon>Eucarida</taxon>
        <taxon>Euphausiacea</taxon>
        <taxon>Euphausiidae</taxon>
        <taxon>Meganyctiphanes</taxon>
    </lineage>
</organism>